<reference evidence="9" key="1">
    <citation type="submission" date="2015-07" db="EMBL/GenBank/DDBJ databases">
        <title>Genome sequencing project for genomic taxonomy and phylogenomics of Bacillus-like bacteria.</title>
        <authorList>
            <person name="Liu B."/>
            <person name="Wang J."/>
            <person name="Zhu Y."/>
            <person name="Liu G."/>
            <person name="Chen Q."/>
            <person name="Chen Z."/>
            <person name="Lan J."/>
            <person name="Che J."/>
            <person name="Ge C."/>
            <person name="Shi H."/>
            <person name="Pan Z."/>
            <person name="Liu X."/>
        </authorList>
    </citation>
    <scope>NUCLEOTIDE SEQUENCE [LARGE SCALE GENOMIC DNA]</scope>
    <source>
        <strain evidence="9">FJAT-27997</strain>
    </source>
</reference>
<dbReference type="GO" id="GO:0006289">
    <property type="term" value="P:nucleotide-excision repair"/>
    <property type="evidence" value="ECO:0007669"/>
    <property type="project" value="InterPro"/>
</dbReference>
<dbReference type="EC" id="3.2.2.21" evidence="3"/>
<keyword evidence="6" id="KW-0234">DNA repair</keyword>
<dbReference type="GO" id="GO:0008534">
    <property type="term" value="F:oxidized purine nucleobase lesion DNA N-glycosylase activity"/>
    <property type="evidence" value="ECO:0007669"/>
    <property type="project" value="InterPro"/>
</dbReference>
<dbReference type="Gene3D" id="1.10.340.30">
    <property type="entry name" value="Hypothetical protein, domain 2"/>
    <property type="match status" value="1"/>
</dbReference>
<evidence type="ECO:0000256" key="1">
    <source>
        <dbReference type="ARBA" id="ARBA00000086"/>
    </source>
</evidence>
<dbReference type="GO" id="GO:0043916">
    <property type="term" value="F:DNA-7-methylguanine glycosylase activity"/>
    <property type="evidence" value="ECO:0007669"/>
    <property type="project" value="TreeGrafter"/>
</dbReference>
<dbReference type="AlphaFoldDB" id="A0A0K9GZE9"/>
<dbReference type="Proteomes" id="UP000037146">
    <property type="component" value="Unassembled WGS sequence"/>
</dbReference>
<accession>A0A0K9GZE9</accession>
<dbReference type="PANTHER" id="PTHR43003">
    <property type="entry name" value="DNA-3-METHYLADENINE GLYCOSYLASE"/>
    <property type="match status" value="1"/>
</dbReference>
<dbReference type="GO" id="GO:0032993">
    <property type="term" value="C:protein-DNA complex"/>
    <property type="evidence" value="ECO:0007669"/>
    <property type="project" value="TreeGrafter"/>
</dbReference>
<dbReference type="RefSeq" id="WP_049683467.1">
    <property type="nucleotide sequence ID" value="NZ_LFZW01000001.1"/>
</dbReference>
<dbReference type="InterPro" id="IPR051912">
    <property type="entry name" value="Alkylbase_DNA_Glycosylase/TA"/>
</dbReference>
<proteinExistence type="inferred from homology"/>
<evidence type="ECO:0000256" key="5">
    <source>
        <dbReference type="ARBA" id="ARBA00022801"/>
    </source>
</evidence>
<dbReference type="InterPro" id="IPR003265">
    <property type="entry name" value="HhH-GPD_domain"/>
</dbReference>
<comment type="catalytic activity">
    <reaction evidence="1">
        <text>Hydrolysis of alkylated DNA, releasing 3-methyladenine, 3-methylguanine, 7-methylguanine and 7-methyladenine.</text>
        <dbReference type="EC" id="3.2.2.21"/>
    </reaction>
</comment>
<dbReference type="InterPro" id="IPR037046">
    <property type="entry name" value="AlkA_N_sf"/>
</dbReference>
<dbReference type="Gene3D" id="3.30.310.20">
    <property type="entry name" value="DNA-3-methyladenine glycosylase AlkA, N-terminal domain"/>
    <property type="match status" value="1"/>
</dbReference>
<organism evidence="8 9">
    <name type="scientific">Peribacillus loiseleuriae</name>
    <dbReference type="NCBI Taxonomy" id="1679170"/>
    <lineage>
        <taxon>Bacteria</taxon>
        <taxon>Bacillati</taxon>
        <taxon>Bacillota</taxon>
        <taxon>Bacilli</taxon>
        <taxon>Bacillales</taxon>
        <taxon>Bacillaceae</taxon>
        <taxon>Peribacillus</taxon>
    </lineage>
</organism>
<sequence length="305" mass="35414">MNWIDHGSYLEIYPPKEFNFEECLIFLGRSNQEVLHQTEGGSVYKLIKVNESLILFKIGYINASIKVEFPISIPSIHSRKKVAEYIWEWFDLGQDLGGFYQVASRDKVLKKIAHKYYGLRMMCIPDLFEALVWAVIGQQINLTFAYTLKKRFVEQFGECLTFEGEPFWLFPSFEKIASLNVEDLRKLQFTARKAEYIIGIAKAMINGELTKELLLQKQDDQQVQKSLMLTRGIGAWTADYVMMKCLHYTSSLPIADVGLHNALKNLLGLESKPTKEEIKELAEDWKGWQAYATFYLWRSLYDKNT</sequence>
<gene>
    <name evidence="8" type="ORF">AC625_23455</name>
</gene>
<dbReference type="InterPro" id="IPR012904">
    <property type="entry name" value="OGG_N"/>
</dbReference>
<feature type="domain" description="HhH-GPD" evidence="7">
    <location>
        <begin position="136"/>
        <end position="301"/>
    </location>
</feature>
<keyword evidence="4" id="KW-0227">DNA damage</keyword>
<dbReference type="STRING" id="1679170.AC625_23455"/>
<keyword evidence="5" id="KW-0378">Hydrolase</keyword>
<evidence type="ECO:0000256" key="4">
    <source>
        <dbReference type="ARBA" id="ARBA00022763"/>
    </source>
</evidence>
<dbReference type="CDD" id="cd00056">
    <property type="entry name" value="ENDO3c"/>
    <property type="match status" value="1"/>
</dbReference>
<dbReference type="PANTHER" id="PTHR43003:SF12">
    <property type="entry name" value="DNA-3-METHYLADENINE GLYCOSYLASE"/>
    <property type="match status" value="1"/>
</dbReference>
<dbReference type="Pfam" id="PF00730">
    <property type="entry name" value="HhH-GPD"/>
    <property type="match status" value="1"/>
</dbReference>
<dbReference type="EMBL" id="LFZW01000001">
    <property type="protein sequence ID" value="KMY52109.1"/>
    <property type="molecule type" value="Genomic_DNA"/>
</dbReference>
<dbReference type="Gene3D" id="1.10.1670.10">
    <property type="entry name" value="Helix-hairpin-Helix base-excision DNA repair enzymes (C-terminal)"/>
    <property type="match status" value="1"/>
</dbReference>
<dbReference type="FunFam" id="1.10.340.30:FF:000004">
    <property type="entry name" value="DNA-3-methyladenine glycosylase II"/>
    <property type="match status" value="1"/>
</dbReference>
<evidence type="ECO:0000313" key="9">
    <source>
        <dbReference type="Proteomes" id="UP000037146"/>
    </source>
</evidence>
<dbReference type="GO" id="GO:0008725">
    <property type="term" value="F:DNA-3-methyladenine glycosylase activity"/>
    <property type="evidence" value="ECO:0007669"/>
    <property type="project" value="TreeGrafter"/>
</dbReference>
<evidence type="ECO:0000256" key="3">
    <source>
        <dbReference type="ARBA" id="ARBA00012000"/>
    </source>
</evidence>
<comment type="similarity">
    <text evidence="2">Belongs to the alkylbase DNA glycosidase AlkA family.</text>
</comment>
<protein>
    <recommendedName>
        <fullName evidence="3">DNA-3-methyladenine glycosylase II</fullName>
        <ecNumber evidence="3">3.2.2.21</ecNumber>
    </recommendedName>
</protein>
<evidence type="ECO:0000256" key="6">
    <source>
        <dbReference type="ARBA" id="ARBA00023204"/>
    </source>
</evidence>
<dbReference type="PATRIC" id="fig|1679170.3.peg.5255"/>
<dbReference type="InterPro" id="IPR011257">
    <property type="entry name" value="DNA_glycosylase"/>
</dbReference>
<evidence type="ECO:0000259" key="7">
    <source>
        <dbReference type="SMART" id="SM00478"/>
    </source>
</evidence>
<dbReference type="GO" id="GO:0005737">
    <property type="term" value="C:cytoplasm"/>
    <property type="evidence" value="ECO:0007669"/>
    <property type="project" value="TreeGrafter"/>
</dbReference>
<dbReference type="SMART" id="SM00478">
    <property type="entry name" value="ENDO3c"/>
    <property type="match status" value="1"/>
</dbReference>
<evidence type="ECO:0000313" key="8">
    <source>
        <dbReference type="EMBL" id="KMY52109.1"/>
    </source>
</evidence>
<dbReference type="OrthoDB" id="9785929at2"/>
<comment type="caution">
    <text evidence="8">The sequence shown here is derived from an EMBL/GenBank/DDBJ whole genome shotgun (WGS) entry which is preliminary data.</text>
</comment>
<name>A0A0K9GZE9_9BACI</name>
<dbReference type="SUPFAM" id="SSF48150">
    <property type="entry name" value="DNA-glycosylase"/>
    <property type="match status" value="1"/>
</dbReference>
<keyword evidence="9" id="KW-1185">Reference proteome</keyword>
<dbReference type="GO" id="GO:0032131">
    <property type="term" value="F:alkylated DNA binding"/>
    <property type="evidence" value="ECO:0007669"/>
    <property type="project" value="TreeGrafter"/>
</dbReference>
<evidence type="ECO:0000256" key="2">
    <source>
        <dbReference type="ARBA" id="ARBA00010817"/>
    </source>
</evidence>
<dbReference type="GO" id="GO:0006285">
    <property type="term" value="P:base-excision repair, AP site formation"/>
    <property type="evidence" value="ECO:0007669"/>
    <property type="project" value="TreeGrafter"/>
</dbReference>
<dbReference type="GO" id="GO:0006307">
    <property type="term" value="P:DNA alkylation repair"/>
    <property type="evidence" value="ECO:0007669"/>
    <property type="project" value="TreeGrafter"/>
</dbReference>
<dbReference type="Pfam" id="PF07934">
    <property type="entry name" value="OGG_N"/>
    <property type="match status" value="1"/>
</dbReference>
<dbReference type="InterPro" id="IPR023170">
    <property type="entry name" value="HhH_base_excis_C"/>
</dbReference>